<dbReference type="InterPro" id="IPR017452">
    <property type="entry name" value="GPCR_Rhodpsn_7TM"/>
</dbReference>
<dbReference type="Gene3D" id="1.20.1070.10">
    <property type="entry name" value="Rhodopsin 7-helix transmembrane proteins"/>
    <property type="match status" value="1"/>
</dbReference>
<dbReference type="EMBL" id="KP293943">
    <property type="protein sequence ID" value="AKQ62997.1"/>
    <property type="molecule type" value="mRNA"/>
</dbReference>
<feature type="transmembrane region" description="Helical" evidence="9">
    <location>
        <begin position="226"/>
        <end position="248"/>
    </location>
</feature>
<keyword evidence="5 9" id="KW-0472">Membrane</keyword>
<dbReference type="GO" id="GO:0004930">
    <property type="term" value="F:G protein-coupled receptor activity"/>
    <property type="evidence" value="ECO:0007669"/>
    <property type="project" value="UniProtKB-KW"/>
</dbReference>
<evidence type="ECO:0000256" key="4">
    <source>
        <dbReference type="ARBA" id="ARBA00022989"/>
    </source>
</evidence>
<feature type="domain" description="G-protein coupled receptors family 1 profile" evidence="10">
    <location>
        <begin position="73"/>
        <end position="344"/>
    </location>
</feature>
<comment type="subcellular location">
    <subcellularLocation>
        <location evidence="1">Cell membrane</location>
        <topology evidence="1">Multi-pass membrane protein</topology>
    </subcellularLocation>
</comment>
<dbReference type="PRINTS" id="PR00237">
    <property type="entry name" value="GPCRRHODOPSN"/>
</dbReference>
<dbReference type="PANTHER" id="PTHR24241">
    <property type="entry name" value="NEUROPEPTIDE RECEPTOR-RELATED G-PROTEIN COUPLED RECEPTOR"/>
    <property type="match status" value="1"/>
</dbReference>
<evidence type="ECO:0000256" key="7">
    <source>
        <dbReference type="RuleBase" id="RU000688"/>
    </source>
</evidence>
<dbReference type="GO" id="GO:0042277">
    <property type="term" value="F:peptide binding"/>
    <property type="evidence" value="ECO:0007669"/>
    <property type="project" value="TreeGrafter"/>
</dbReference>
<dbReference type="PROSITE" id="PS50262">
    <property type="entry name" value="G_PROTEIN_RECEP_F1_2"/>
    <property type="match status" value="1"/>
</dbReference>
<feature type="region of interest" description="Disordered" evidence="8">
    <location>
        <begin position="373"/>
        <end position="442"/>
    </location>
</feature>
<evidence type="ECO:0000256" key="6">
    <source>
        <dbReference type="ARBA" id="ARBA00023170"/>
    </source>
</evidence>
<feature type="transmembrane region" description="Helical" evidence="9">
    <location>
        <begin position="292"/>
        <end position="314"/>
    </location>
</feature>
<feature type="compositionally biased region" description="Basic and acidic residues" evidence="8">
    <location>
        <begin position="433"/>
        <end position="442"/>
    </location>
</feature>
<proteinExistence type="evidence at transcript level"/>
<reference evidence="11" key="1">
    <citation type="journal article" date="2015" name="Cell Rep.">
        <title>Large-Scale Combinatorial Deorphanization of Platynereis Neuropeptide GPCRs.</title>
        <authorList>
            <person name="Bauknecht P.M."/>
            <person name="Jekely G."/>
        </authorList>
    </citation>
    <scope>NUCLEOTIDE SEQUENCE</scope>
</reference>
<feature type="transmembrane region" description="Helical" evidence="9">
    <location>
        <begin position="93"/>
        <end position="114"/>
    </location>
</feature>
<sequence>MTSQMATTSVAEALCPNTTILDPGLAILNPNCTRHALTSHNDLKLLYHKEIWTAAVIQRVVMLTVIMLMTFVGNVVIILVLTCSRYRKLNSRVNIFIVNLAIGDLSVFLFTMTTELLFVVFEGAWVVGAVACKILLYAQIVTLASTTFILAAMSFDRFMAICRPLSFGNTASRARKMIVVSWLMAFMFASPQLLIFKQKAIGVYPDGEIVYKCQSRGYTAWWQRKLYFTFMTAYILVIPAIFISFCYINVVKVVWRQGTESNGLREGVSLRKSMGDKKAIPRAKIKTIKMTLSIICSFIACWTPYFVVHLIHIWSEYTYDIPEAVYAFAETMALLNSAVNPILYGCFNIKMKRGLTELFCPNRARDRNAFRAVTSSTRRLQRTPPTTVRNNRTQTDGKTVATVDHSSSDNELSRDLLPHEPVKSADLPQRDTSACRDLPKSRSKDIIKEENLNGFRLRVRFNNSSKSPMQLRNLLGAGRSDSECEDSHV</sequence>
<feature type="transmembrane region" description="Helical" evidence="9">
    <location>
        <begin position="177"/>
        <end position="196"/>
    </location>
</feature>
<evidence type="ECO:0000256" key="5">
    <source>
        <dbReference type="ARBA" id="ARBA00023136"/>
    </source>
</evidence>
<dbReference type="InterPro" id="IPR000276">
    <property type="entry name" value="GPCR_Rhodpsn"/>
</dbReference>
<evidence type="ECO:0000256" key="2">
    <source>
        <dbReference type="ARBA" id="ARBA00022475"/>
    </source>
</evidence>
<evidence type="ECO:0000313" key="11">
    <source>
        <dbReference type="EMBL" id="AKQ62997.1"/>
    </source>
</evidence>
<keyword evidence="4 9" id="KW-1133">Transmembrane helix</keyword>
<name>A0A0K0PUQ9_PLADU</name>
<keyword evidence="7" id="KW-0807">Transducer</keyword>
<feature type="transmembrane region" description="Helical" evidence="9">
    <location>
        <begin position="326"/>
        <end position="347"/>
    </location>
</feature>
<dbReference type="GO" id="GO:0005886">
    <property type="term" value="C:plasma membrane"/>
    <property type="evidence" value="ECO:0007669"/>
    <property type="project" value="UniProtKB-SubCell"/>
</dbReference>
<comment type="similarity">
    <text evidence="7">Belongs to the G-protein coupled receptor 1 family.</text>
</comment>
<dbReference type="AlphaFoldDB" id="A0A0K0PUQ9"/>
<keyword evidence="7" id="KW-0297">G-protein coupled receptor</keyword>
<evidence type="ECO:0000256" key="8">
    <source>
        <dbReference type="SAM" id="MobiDB-lite"/>
    </source>
</evidence>
<accession>A0A0K0PUQ9</accession>
<feature type="transmembrane region" description="Helical" evidence="9">
    <location>
        <begin position="60"/>
        <end position="81"/>
    </location>
</feature>
<feature type="compositionally biased region" description="Low complexity" evidence="8">
    <location>
        <begin position="382"/>
        <end position="394"/>
    </location>
</feature>
<evidence type="ECO:0000256" key="1">
    <source>
        <dbReference type="ARBA" id="ARBA00004651"/>
    </source>
</evidence>
<feature type="compositionally biased region" description="Basic and acidic residues" evidence="8">
    <location>
        <begin position="406"/>
        <end position="423"/>
    </location>
</feature>
<evidence type="ECO:0000259" key="10">
    <source>
        <dbReference type="PROSITE" id="PS50262"/>
    </source>
</evidence>
<feature type="transmembrane region" description="Helical" evidence="9">
    <location>
        <begin position="134"/>
        <end position="156"/>
    </location>
</feature>
<protein>
    <submittedName>
        <fullName evidence="11">Achatin receptor 1</fullName>
    </submittedName>
</protein>
<dbReference type="PANTHER" id="PTHR24241:SF117">
    <property type="entry name" value="G-PROTEIN COUPLED RECEPTORS FAMILY 1 PROFILE DOMAIN-CONTAINING PROTEIN"/>
    <property type="match status" value="1"/>
</dbReference>
<dbReference type="Pfam" id="PF00001">
    <property type="entry name" value="7tm_1"/>
    <property type="match status" value="1"/>
</dbReference>
<keyword evidence="2" id="KW-1003">Cell membrane</keyword>
<dbReference type="SUPFAM" id="SSF81321">
    <property type="entry name" value="Family A G protein-coupled receptor-like"/>
    <property type="match status" value="1"/>
</dbReference>
<evidence type="ECO:0000256" key="3">
    <source>
        <dbReference type="ARBA" id="ARBA00022692"/>
    </source>
</evidence>
<organism evidence="11">
    <name type="scientific">Platynereis dumerilii</name>
    <name type="common">Dumeril's clam worm</name>
    <dbReference type="NCBI Taxonomy" id="6359"/>
    <lineage>
        <taxon>Eukaryota</taxon>
        <taxon>Metazoa</taxon>
        <taxon>Spiralia</taxon>
        <taxon>Lophotrochozoa</taxon>
        <taxon>Annelida</taxon>
        <taxon>Polychaeta</taxon>
        <taxon>Errantia</taxon>
        <taxon>Phyllodocida</taxon>
        <taxon>Nereididae</taxon>
        <taxon>Platynereis</taxon>
    </lineage>
</organism>
<evidence type="ECO:0000256" key="9">
    <source>
        <dbReference type="SAM" id="Phobius"/>
    </source>
</evidence>
<dbReference type="PROSITE" id="PS00237">
    <property type="entry name" value="G_PROTEIN_RECEP_F1_1"/>
    <property type="match status" value="1"/>
</dbReference>
<keyword evidence="6 7" id="KW-0675">Receptor</keyword>
<dbReference type="GO" id="GO:0032870">
    <property type="term" value="P:cellular response to hormone stimulus"/>
    <property type="evidence" value="ECO:0007669"/>
    <property type="project" value="TreeGrafter"/>
</dbReference>
<keyword evidence="3 7" id="KW-0812">Transmembrane</keyword>